<dbReference type="SUPFAM" id="SSF48403">
    <property type="entry name" value="Ankyrin repeat"/>
    <property type="match status" value="1"/>
</dbReference>
<dbReference type="PANTHER" id="PTHR12544:SF29">
    <property type="entry name" value="GLUTAMINASE"/>
    <property type="match status" value="1"/>
</dbReference>
<dbReference type="NCBIfam" id="TIGR03814">
    <property type="entry name" value="Gln_ase"/>
    <property type="match status" value="1"/>
</dbReference>
<evidence type="ECO:0000256" key="7">
    <source>
        <dbReference type="ARBA" id="ARBA00049534"/>
    </source>
</evidence>
<dbReference type="EMBL" id="JAVFWL010000002">
    <property type="protein sequence ID" value="KAK6736063.1"/>
    <property type="molecule type" value="Genomic_DNA"/>
</dbReference>
<reference evidence="11 12" key="1">
    <citation type="submission" date="2023-08" db="EMBL/GenBank/DDBJ databases">
        <title>A Necator americanus chromosomal reference genome.</title>
        <authorList>
            <person name="Ilik V."/>
            <person name="Petrzelkova K.J."/>
            <person name="Pardy F."/>
            <person name="Fuh T."/>
            <person name="Niatou-Singa F.S."/>
            <person name="Gouil Q."/>
            <person name="Baker L."/>
            <person name="Ritchie M.E."/>
            <person name="Jex A.R."/>
            <person name="Gazzola D."/>
            <person name="Li H."/>
            <person name="Toshio Fujiwara R."/>
            <person name="Zhan B."/>
            <person name="Aroian R.V."/>
            <person name="Pafco B."/>
            <person name="Schwarz E.M."/>
        </authorList>
    </citation>
    <scope>NUCLEOTIDE SEQUENCE [LARGE SCALE GENOMIC DNA]</scope>
    <source>
        <strain evidence="11 12">Aroian</strain>
        <tissue evidence="11">Whole animal</tissue>
    </source>
</reference>
<sequence>MMSSMAKLNGKDRATASCLTPVSTTNGEVNPAANRLHPSTPLLASVPKSISAGLIRRKTSGSVGEVIERKQTDLEQSRSCDDGAERWFCPSKPGQGLRICGLPVRTFSSRRRSAVSRCSLAHFSRFRIALLPLLPPLLKARHPIQMNMPFLGQSPPSEAHSQHNLNAIGEILNRKTSVAQIMSKTVEGLNHAYELRDSCPEDLIFDLFKMPNRDEASMSKLIKVLKSFGLRESDPRLRNMMEKMKSYEDDDDDARNFLLPREKFKECIHPSVQLISQALRNHLIIPSWGEFCGQIKTIFEECKAIKDGNVATYIPQLARQNPEIWGLSICTIDGQRVSFGDSKVPFCVQSVSKAFNYAIVSSDLGADFVHSYVGHEPSGRLFNEICLDSNGKPHNPLINAGAIIVTSLIRNHLTMADRFDFVLNEYRKLAGGEHVGFNNATFLSERDTADRNYALSYYMKENKCFPPGTQGLREELDLYFQLCSLEITCETAAVMAATLANGGVCPLTDELCIQPRPCRDVLSLMYSCGMYDFSGKFAFQVGLPAKSGVSGVMIVVVPNLMGIALFAPPLDRMGNSTKGVAFCQKLIDTFNFHNYDSLLHADSKKHDPRRRIGNRDTELVVSLLFAAKHGDFDAVRRMYLQGTNLEMADYDGRTALHVAAAEGHIHLVKFFVNVAKVNHQPRDRWGRTPLDDARAFHHEDCVRFLLKQHARGQRNSISIDGPASENGFDSERVSSPSPHHHYPKRHTVPGKDPLLNGQADESSGEDELNSSIGVMLINESEVMDKVCNGVRRTLPTIKLQRVSEADDENCA</sequence>
<keyword evidence="6 8" id="KW-0040">ANK repeat</keyword>
<evidence type="ECO:0000256" key="1">
    <source>
        <dbReference type="ARBA" id="ARBA00011076"/>
    </source>
</evidence>
<comment type="catalytic activity">
    <reaction evidence="7">
        <text>L-glutamine + H2O = L-glutamate + NH4(+)</text>
        <dbReference type="Rhea" id="RHEA:15889"/>
        <dbReference type="ChEBI" id="CHEBI:15377"/>
        <dbReference type="ChEBI" id="CHEBI:28938"/>
        <dbReference type="ChEBI" id="CHEBI:29985"/>
        <dbReference type="ChEBI" id="CHEBI:58359"/>
        <dbReference type="EC" id="3.5.1.2"/>
    </reaction>
</comment>
<evidence type="ECO:0000256" key="3">
    <source>
        <dbReference type="ARBA" id="ARBA00012918"/>
    </source>
</evidence>
<organism evidence="11 12">
    <name type="scientific">Necator americanus</name>
    <name type="common">Human hookworm</name>
    <dbReference type="NCBI Taxonomy" id="51031"/>
    <lineage>
        <taxon>Eukaryota</taxon>
        <taxon>Metazoa</taxon>
        <taxon>Ecdysozoa</taxon>
        <taxon>Nematoda</taxon>
        <taxon>Chromadorea</taxon>
        <taxon>Rhabditida</taxon>
        <taxon>Rhabditina</taxon>
        <taxon>Rhabditomorpha</taxon>
        <taxon>Strongyloidea</taxon>
        <taxon>Ancylostomatidae</taxon>
        <taxon>Bunostominae</taxon>
        <taxon>Necator</taxon>
    </lineage>
</organism>
<evidence type="ECO:0000256" key="6">
    <source>
        <dbReference type="ARBA" id="ARBA00023043"/>
    </source>
</evidence>
<comment type="caution">
    <text evidence="11">The sequence shown here is derived from an EMBL/GenBank/DDBJ whole genome shotgun (WGS) entry which is preliminary data.</text>
</comment>
<name>A0ABR1CC56_NECAM</name>
<keyword evidence="4" id="KW-0677">Repeat</keyword>
<dbReference type="InterPro" id="IPR036770">
    <property type="entry name" value="Ankyrin_rpt-contain_sf"/>
</dbReference>
<dbReference type="SUPFAM" id="SSF56601">
    <property type="entry name" value="beta-lactamase/transpeptidase-like"/>
    <property type="match status" value="1"/>
</dbReference>
<gene>
    <name evidence="11" type="primary">Necator_chrII.g6794</name>
    <name evidence="11" type="ORF">RB195_019001</name>
</gene>
<feature type="repeat" description="ANK" evidence="8">
    <location>
        <begin position="651"/>
        <end position="673"/>
    </location>
</feature>
<protein>
    <recommendedName>
        <fullName evidence="3">glutaminase</fullName>
        <ecNumber evidence="3">3.5.1.2</ecNumber>
    </recommendedName>
</protein>
<dbReference type="InterPro" id="IPR002110">
    <property type="entry name" value="Ankyrin_rpt"/>
</dbReference>
<dbReference type="PROSITE" id="PS50088">
    <property type="entry name" value="ANK_REPEAT"/>
    <property type="match status" value="1"/>
</dbReference>
<dbReference type="Pfam" id="PF17959">
    <property type="entry name" value="EF-hand_14"/>
    <property type="match status" value="1"/>
</dbReference>
<evidence type="ECO:0000313" key="11">
    <source>
        <dbReference type="EMBL" id="KAK6736063.1"/>
    </source>
</evidence>
<evidence type="ECO:0000256" key="9">
    <source>
        <dbReference type="SAM" id="MobiDB-lite"/>
    </source>
</evidence>
<evidence type="ECO:0000256" key="4">
    <source>
        <dbReference type="ARBA" id="ARBA00022737"/>
    </source>
</evidence>
<dbReference type="SMART" id="SM00248">
    <property type="entry name" value="ANK"/>
    <property type="match status" value="3"/>
</dbReference>
<dbReference type="Gene3D" id="1.10.238.210">
    <property type="match status" value="1"/>
</dbReference>
<dbReference type="InterPro" id="IPR041541">
    <property type="entry name" value="Glutaminase_EF-hand"/>
</dbReference>
<evidence type="ECO:0000313" key="12">
    <source>
        <dbReference type="Proteomes" id="UP001303046"/>
    </source>
</evidence>
<dbReference type="Proteomes" id="UP001303046">
    <property type="component" value="Unassembled WGS sequence"/>
</dbReference>
<dbReference type="InterPro" id="IPR012338">
    <property type="entry name" value="Beta-lactam/transpept-like"/>
</dbReference>
<evidence type="ECO:0000256" key="8">
    <source>
        <dbReference type="PROSITE-ProRule" id="PRU00023"/>
    </source>
</evidence>
<dbReference type="Pfam" id="PF12796">
    <property type="entry name" value="Ank_2"/>
    <property type="match status" value="1"/>
</dbReference>
<evidence type="ECO:0000256" key="5">
    <source>
        <dbReference type="ARBA" id="ARBA00022801"/>
    </source>
</evidence>
<feature type="region of interest" description="Disordered" evidence="9">
    <location>
        <begin position="715"/>
        <end position="768"/>
    </location>
</feature>
<keyword evidence="5" id="KW-0378">Hydrolase</keyword>
<evidence type="ECO:0000256" key="2">
    <source>
        <dbReference type="ARBA" id="ARBA00011881"/>
    </source>
</evidence>
<comment type="similarity">
    <text evidence="1">Belongs to the glutaminase family.</text>
</comment>
<keyword evidence="12" id="KW-1185">Reference proteome</keyword>
<comment type="subunit">
    <text evidence="2">Homotetramer.</text>
</comment>
<dbReference type="InterPro" id="IPR015868">
    <property type="entry name" value="Glutaminase"/>
</dbReference>
<dbReference type="Gene3D" id="3.40.710.10">
    <property type="entry name" value="DD-peptidase/beta-lactamase superfamily"/>
    <property type="match status" value="1"/>
</dbReference>
<dbReference type="HAMAP" id="MF_00313">
    <property type="entry name" value="Glutaminase"/>
    <property type="match status" value="1"/>
</dbReference>
<proteinExistence type="inferred from homology"/>
<dbReference type="Gene3D" id="1.25.40.20">
    <property type="entry name" value="Ankyrin repeat-containing domain"/>
    <property type="match status" value="1"/>
</dbReference>
<dbReference type="PANTHER" id="PTHR12544">
    <property type="entry name" value="GLUTAMINASE"/>
    <property type="match status" value="1"/>
</dbReference>
<dbReference type="PROSITE" id="PS50297">
    <property type="entry name" value="ANK_REP_REGION"/>
    <property type="match status" value="1"/>
</dbReference>
<evidence type="ECO:0000259" key="10">
    <source>
        <dbReference type="Pfam" id="PF17959"/>
    </source>
</evidence>
<dbReference type="Pfam" id="PF04960">
    <property type="entry name" value="Glutaminase"/>
    <property type="match status" value="1"/>
</dbReference>
<dbReference type="EC" id="3.5.1.2" evidence="3"/>
<feature type="domain" description="Glutaminase EF-hand" evidence="10">
    <location>
        <begin position="201"/>
        <end position="286"/>
    </location>
</feature>
<accession>A0ABR1CC56</accession>
<feature type="compositionally biased region" description="Basic residues" evidence="9">
    <location>
        <begin position="738"/>
        <end position="748"/>
    </location>
</feature>